<reference evidence="1" key="2">
    <citation type="journal article" date="2015" name="Fish Shellfish Immunol.">
        <title>Early steps in the European eel (Anguilla anguilla)-Vibrio vulnificus interaction in the gills: Role of the RtxA13 toxin.</title>
        <authorList>
            <person name="Callol A."/>
            <person name="Pajuelo D."/>
            <person name="Ebbesson L."/>
            <person name="Teles M."/>
            <person name="MacKenzie S."/>
            <person name="Amaro C."/>
        </authorList>
    </citation>
    <scope>NUCLEOTIDE SEQUENCE</scope>
</reference>
<name>A0A0E9U3Z9_ANGAN</name>
<evidence type="ECO:0000313" key="1">
    <source>
        <dbReference type="EMBL" id="JAH59688.1"/>
    </source>
</evidence>
<dbReference type="EMBL" id="GBXM01048889">
    <property type="protein sequence ID" value="JAH59688.1"/>
    <property type="molecule type" value="Transcribed_RNA"/>
</dbReference>
<accession>A0A0E9U3Z9</accession>
<sequence>MRCTPEMFNFTRHLRLFSVKMIGILQLKISI</sequence>
<organism evidence="1">
    <name type="scientific">Anguilla anguilla</name>
    <name type="common">European freshwater eel</name>
    <name type="synonym">Muraena anguilla</name>
    <dbReference type="NCBI Taxonomy" id="7936"/>
    <lineage>
        <taxon>Eukaryota</taxon>
        <taxon>Metazoa</taxon>
        <taxon>Chordata</taxon>
        <taxon>Craniata</taxon>
        <taxon>Vertebrata</taxon>
        <taxon>Euteleostomi</taxon>
        <taxon>Actinopterygii</taxon>
        <taxon>Neopterygii</taxon>
        <taxon>Teleostei</taxon>
        <taxon>Anguilliformes</taxon>
        <taxon>Anguillidae</taxon>
        <taxon>Anguilla</taxon>
    </lineage>
</organism>
<reference evidence="1" key="1">
    <citation type="submission" date="2014-11" db="EMBL/GenBank/DDBJ databases">
        <authorList>
            <person name="Amaro Gonzalez C."/>
        </authorList>
    </citation>
    <scope>NUCLEOTIDE SEQUENCE</scope>
</reference>
<protein>
    <submittedName>
        <fullName evidence="1">Uncharacterized protein</fullName>
    </submittedName>
</protein>
<proteinExistence type="predicted"/>
<dbReference type="AlphaFoldDB" id="A0A0E9U3Z9"/>